<dbReference type="Proteomes" id="UP000177324">
    <property type="component" value="Unassembled WGS sequence"/>
</dbReference>
<dbReference type="AlphaFoldDB" id="A0A1G1VRF6"/>
<dbReference type="InterPro" id="IPR036412">
    <property type="entry name" value="HAD-like_sf"/>
</dbReference>
<dbReference type="STRING" id="1797589.A2784_04830"/>
<dbReference type="SUPFAM" id="SSF56784">
    <property type="entry name" value="HAD-like"/>
    <property type="match status" value="1"/>
</dbReference>
<dbReference type="Gene3D" id="3.40.50.1000">
    <property type="entry name" value="HAD superfamily/HAD-like"/>
    <property type="match status" value="1"/>
</dbReference>
<dbReference type="Pfam" id="PF08282">
    <property type="entry name" value="Hydrolase_3"/>
    <property type="match status" value="1"/>
</dbReference>
<dbReference type="GO" id="GO:0016791">
    <property type="term" value="F:phosphatase activity"/>
    <property type="evidence" value="ECO:0007669"/>
    <property type="project" value="TreeGrafter"/>
</dbReference>
<accession>A0A1G1VRF6</accession>
<dbReference type="PANTHER" id="PTHR10000:SF8">
    <property type="entry name" value="HAD SUPERFAMILY HYDROLASE-LIKE, TYPE 3"/>
    <property type="match status" value="1"/>
</dbReference>
<evidence type="ECO:0000313" key="1">
    <source>
        <dbReference type="EMBL" id="OGY17981.1"/>
    </source>
</evidence>
<gene>
    <name evidence="1" type="ORF">A2784_04830</name>
</gene>
<organism evidence="1 2">
    <name type="scientific">Candidatus Chisholmbacteria bacterium RIFCSPHIGHO2_01_FULL_48_12</name>
    <dbReference type="NCBI Taxonomy" id="1797589"/>
    <lineage>
        <taxon>Bacteria</taxon>
        <taxon>Candidatus Chisholmiibacteriota</taxon>
    </lineage>
</organism>
<dbReference type="Gene3D" id="3.30.1240.10">
    <property type="match status" value="1"/>
</dbReference>
<evidence type="ECO:0000313" key="2">
    <source>
        <dbReference type="Proteomes" id="UP000177324"/>
    </source>
</evidence>
<name>A0A1G1VRF6_9BACT</name>
<proteinExistence type="predicted"/>
<dbReference type="GO" id="GO:0005829">
    <property type="term" value="C:cytosol"/>
    <property type="evidence" value="ECO:0007669"/>
    <property type="project" value="TreeGrafter"/>
</dbReference>
<sequence length="261" mass="28965">MKYRALLLDIDGTVVGKDYMISSRVKEAVKKAKKKLLVSLCSQRQYLGFEHYVRELKLTATQIACGGGQLVDPRTGKDVWVKYMEEAVARELYQGLAERGEVVFINDDRFVYQDGRVAEYEGYPVPIRAVNELKNWSKILQIGIDGISEESWRWVEGLSGVQGVRVFTSKHGLNNGYASIAARGVSKQRGIIEYCRINKIKPEEVIAVGDDLNDYPMLMAAGLKIAMASAPEELKAIADFVAPSVDEDGVVVVIEKFVLGG</sequence>
<dbReference type="EMBL" id="MHCH01000012">
    <property type="protein sequence ID" value="OGY17981.1"/>
    <property type="molecule type" value="Genomic_DNA"/>
</dbReference>
<protein>
    <submittedName>
        <fullName evidence="1">Uncharacterized protein</fullName>
    </submittedName>
</protein>
<comment type="caution">
    <text evidence="1">The sequence shown here is derived from an EMBL/GenBank/DDBJ whole genome shotgun (WGS) entry which is preliminary data.</text>
</comment>
<dbReference type="GO" id="GO:0000287">
    <property type="term" value="F:magnesium ion binding"/>
    <property type="evidence" value="ECO:0007669"/>
    <property type="project" value="TreeGrafter"/>
</dbReference>
<dbReference type="PANTHER" id="PTHR10000">
    <property type="entry name" value="PHOSPHOSERINE PHOSPHATASE"/>
    <property type="match status" value="1"/>
</dbReference>
<reference evidence="1 2" key="1">
    <citation type="journal article" date="2016" name="Nat. Commun.">
        <title>Thousands of microbial genomes shed light on interconnected biogeochemical processes in an aquifer system.</title>
        <authorList>
            <person name="Anantharaman K."/>
            <person name="Brown C.T."/>
            <person name="Hug L.A."/>
            <person name="Sharon I."/>
            <person name="Castelle C.J."/>
            <person name="Probst A.J."/>
            <person name="Thomas B.C."/>
            <person name="Singh A."/>
            <person name="Wilkins M.J."/>
            <person name="Karaoz U."/>
            <person name="Brodie E.L."/>
            <person name="Williams K.H."/>
            <person name="Hubbard S.S."/>
            <person name="Banfield J.F."/>
        </authorList>
    </citation>
    <scope>NUCLEOTIDE SEQUENCE [LARGE SCALE GENOMIC DNA]</scope>
</reference>
<dbReference type="InterPro" id="IPR023214">
    <property type="entry name" value="HAD_sf"/>
</dbReference>